<sequence length="62" mass="7246">MEKLRMELLPHDTRYTCASLMDRAGINENYKKLILDHARPDITNSTYVQKDLLDLINTINII</sequence>
<accession>A0A4R1QN95</accession>
<dbReference type="GO" id="GO:0003677">
    <property type="term" value="F:DNA binding"/>
    <property type="evidence" value="ECO:0007669"/>
    <property type="project" value="InterPro"/>
</dbReference>
<comment type="caution">
    <text evidence="2">The sequence shown here is derived from an EMBL/GenBank/DDBJ whole genome shotgun (WGS) entry which is preliminary data.</text>
</comment>
<dbReference type="Proteomes" id="UP000295718">
    <property type="component" value="Unassembled WGS sequence"/>
</dbReference>
<reference evidence="2 3" key="1">
    <citation type="submission" date="2019-03" db="EMBL/GenBank/DDBJ databases">
        <title>Genomic Encyclopedia of Type Strains, Phase IV (KMG-IV): sequencing the most valuable type-strain genomes for metagenomic binning, comparative biology and taxonomic classification.</title>
        <authorList>
            <person name="Goeker M."/>
        </authorList>
    </citation>
    <scope>NUCLEOTIDE SEQUENCE [LARGE SCALE GENOMIC DNA]</scope>
    <source>
        <strain evidence="2 3">DSM 100556</strain>
    </source>
</reference>
<dbReference type="Gene3D" id="1.10.443.10">
    <property type="entry name" value="Intergrase catalytic core"/>
    <property type="match status" value="1"/>
</dbReference>
<evidence type="ECO:0000313" key="2">
    <source>
        <dbReference type="EMBL" id="TCL54767.1"/>
    </source>
</evidence>
<evidence type="ECO:0008006" key="4">
    <source>
        <dbReference type="Google" id="ProtNLM"/>
    </source>
</evidence>
<keyword evidence="1" id="KW-0233">DNA recombination</keyword>
<dbReference type="GO" id="GO:0015074">
    <property type="term" value="P:DNA integration"/>
    <property type="evidence" value="ECO:0007669"/>
    <property type="project" value="InterPro"/>
</dbReference>
<dbReference type="GO" id="GO:0006310">
    <property type="term" value="P:DNA recombination"/>
    <property type="evidence" value="ECO:0007669"/>
    <property type="project" value="UniProtKB-KW"/>
</dbReference>
<gene>
    <name evidence="2" type="ORF">EDD76_1188</name>
</gene>
<organism evidence="2 3">
    <name type="scientific">Kineothrix alysoides</name>
    <dbReference type="NCBI Taxonomy" id="1469948"/>
    <lineage>
        <taxon>Bacteria</taxon>
        <taxon>Bacillati</taxon>
        <taxon>Bacillota</taxon>
        <taxon>Clostridia</taxon>
        <taxon>Lachnospirales</taxon>
        <taxon>Lachnospiraceae</taxon>
        <taxon>Kineothrix</taxon>
    </lineage>
</organism>
<evidence type="ECO:0000256" key="1">
    <source>
        <dbReference type="ARBA" id="ARBA00023172"/>
    </source>
</evidence>
<protein>
    <recommendedName>
        <fullName evidence="4">Phage integrase family protein</fullName>
    </recommendedName>
</protein>
<dbReference type="SUPFAM" id="SSF56349">
    <property type="entry name" value="DNA breaking-rejoining enzymes"/>
    <property type="match status" value="1"/>
</dbReference>
<evidence type="ECO:0000313" key="3">
    <source>
        <dbReference type="Proteomes" id="UP000295718"/>
    </source>
</evidence>
<dbReference type="InterPro" id="IPR011010">
    <property type="entry name" value="DNA_brk_join_enz"/>
</dbReference>
<dbReference type="InterPro" id="IPR013762">
    <property type="entry name" value="Integrase-like_cat_sf"/>
</dbReference>
<dbReference type="EMBL" id="SLUO01000018">
    <property type="protein sequence ID" value="TCL54767.1"/>
    <property type="molecule type" value="Genomic_DNA"/>
</dbReference>
<dbReference type="AlphaFoldDB" id="A0A4R1QN95"/>
<keyword evidence="3" id="KW-1185">Reference proteome</keyword>
<proteinExistence type="predicted"/>
<dbReference type="STRING" id="1469948.GCA_000732725_03559"/>
<name>A0A4R1QN95_9FIRM</name>